<dbReference type="Pfam" id="PF00722">
    <property type="entry name" value="Glyco_hydro_16"/>
    <property type="match status" value="1"/>
</dbReference>
<dbReference type="PANTHER" id="PTHR10963">
    <property type="entry name" value="GLYCOSYL HYDROLASE-RELATED"/>
    <property type="match status" value="1"/>
</dbReference>
<dbReference type="AlphaFoldDB" id="A0A078APY5"/>
<gene>
    <name evidence="4" type="primary">Contig16559.g17633</name>
    <name evidence="4" type="ORF">STYLEM_13457</name>
</gene>
<evidence type="ECO:0000313" key="4">
    <source>
        <dbReference type="EMBL" id="CDW84395.1"/>
    </source>
</evidence>
<feature type="domain" description="GH16" evidence="3">
    <location>
        <begin position="30"/>
        <end position="256"/>
    </location>
</feature>
<dbReference type="PROSITE" id="PS51762">
    <property type="entry name" value="GH16_2"/>
    <property type="match status" value="1"/>
</dbReference>
<dbReference type="Gene3D" id="2.60.120.200">
    <property type="match status" value="1"/>
</dbReference>
<dbReference type="PANTHER" id="PTHR10963:SF55">
    <property type="entry name" value="GLYCOSIDE HYDROLASE FAMILY 16 PROTEIN"/>
    <property type="match status" value="1"/>
</dbReference>
<reference evidence="4 5" key="1">
    <citation type="submission" date="2014-06" db="EMBL/GenBank/DDBJ databases">
        <authorList>
            <person name="Swart Estienne"/>
        </authorList>
    </citation>
    <scope>NUCLEOTIDE SEQUENCE [LARGE SCALE GENOMIC DNA]</scope>
    <source>
        <strain evidence="4 5">130c</strain>
    </source>
</reference>
<dbReference type="GO" id="GO:0004553">
    <property type="term" value="F:hydrolase activity, hydrolyzing O-glycosyl compounds"/>
    <property type="evidence" value="ECO:0007669"/>
    <property type="project" value="InterPro"/>
</dbReference>
<dbReference type="EMBL" id="CCKQ01012760">
    <property type="protein sequence ID" value="CDW84395.1"/>
    <property type="molecule type" value="Genomic_DNA"/>
</dbReference>
<dbReference type="GO" id="GO:0005975">
    <property type="term" value="P:carbohydrate metabolic process"/>
    <property type="evidence" value="ECO:0007669"/>
    <property type="project" value="InterPro"/>
</dbReference>
<dbReference type="InterPro" id="IPR050546">
    <property type="entry name" value="Glycosyl_Hydrlase_16"/>
</dbReference>
<dbReference type="InterPro" id="IPR013320">
    <property type="entry name" value="ConA-like_dom_sf"/>
</dbReference>
<evidence type="ECO:0000256" key="2">
    <source>
        <dbReference type="SAM" id="SignalP"/>
    </source>
</evidence>
<dbReference type="Proteomes" id="UP000039865">
    <property type="component" value="Unassembled WGS sequence"/>
</dbReference>
<evidence type="ECO:0000256" key="1">
    <source>
        <dbReference type="ARBA" id="ARBA00006865"/>
    </source>
</evidence>
<protein>
    <submittedName>
        <fullName evidence="4">Glycoside hydrolase family 16</fullName>
    </submittedName>
</protein>
<sequence length="267" mass="30330">MISTFVKSLFIGAISLPALILANWQLVWNDEFNGTSIDSSKWNHDIGGNGWGNEELEYYTDRAENSYVKGGFLHIQGLKEDYNGSQYTSARINSLGKFSQKFGKFEIRAKLPTGQGVWPAFWMLGDNLNQVGWPTCGDIDVFEMIGKQPSVAHGSLHAKGLDTTKEYTSQQGFADDYHTFGIEWYPSKVDFYIDGNTYFSVDKSTTQGDWPYDRNSFFIILNLAIGGNWPGNPDETTNFPALYTIDYVRVYKYVQNEDEIDDLEFLQ</sequence>
<dbReference type="SUPFAM" id="SSF49899">
    <property type="entry name" value="Concanavalin A-like lectins/glucanases"/>
    <property type="match status" value="1"/>
</dbReference>
<feature type="signal peptide" evidence="2">
    <location>
        <begin position="1"/>
        <end position="29"/>
    </location>
</feature>
<evidence type="ECO:0000259" key="3">
    <source>
        <dbReference type="PROSITE" id="PS51762"/>
    </source>
</evidence>
<feature type="chain" id="PRO_5001729554" evidence="2">
    <location>
        <begin position="30"/>
        <end position="267"/>
    </location>
</feature>
<dbReference type="InParanoid" id="A0A078APY5"/>
<proteinExistence type="inferred from homology"/>
<accession>A0A078APY5</accession>
<dbReference type="OMA" id="VGQYRDD"/>
<evidence type="ECO:0000313" key="5">
    <source>
        <dbReference type="Proteomes" id="UP000039865"/>
    </source>
</evidence>
<comment type="similarity">
    <text evidence="1">Belongs to the glycosyl hydrolase 16 family.</text>
</comment>
<keyword evidence="2" id="KW-0732">Signal</keyword>
<dbReference type="InterPro" id="IPR000757">
    <property type="entry name" value="Beta-glucanase-like"/>
</dbReference>
<organism evidence="4 5">
    <name type="scientific">Stylonychia lemnae</name>
    <name type="common">Ciliate</name>
    <dbReference type="NCBI Taxonomy" id="5949"/>
    <lineage>
        <taxon>Eukaryota</taxon>
        <taxon>Sar</taxon>
        <taxon>Alveolata</taxon>
        <taxon>Ciliophora</taxon>
        <taxon>Intramacronucleata</taxon>
        <taxon>Spirotrichea</taxon>
        <taxon>Stichotrichia</taxon>
        <taxon>Sporadotrichida</taxon>
        <taxon>Oxytrichidae</taxon>
        <taxon>Stylonychinae</taxon>
        <taxon>Stylonychia</taxon>
    </lineage>
</organism>
<dbReference type="CDD" id="cd08023">
    <property type="entry name" value="GH16_laminarinase_like"/>
    <property type="match status" value="1"/>
</dbReference>
<keyword evidence="4" id="KW-0378">Hydrolase</keyword>
<dbReference type="OrthoDB" id="419959at2759"/>
<name>A0A078APY5_STYLE</name>
<keyword evidence="5" id="KW-1185">Reference proteome</keyword>